<dbReference type="CDD" id="cd04322">
    <property type="entry name" value="LysRS_N"/>
    <property type="match status" value="1"/>
</dbReference>
<dbReference type="Proteomes" id="UP000030416">
    <property type="component" value="Unassembled WGS sequence"/>
</dbReference>
<dbReference type="RefSeq" id="WP_052124184.1">
    <property type="nucleotide sequence ID" value="NZ_AVDA01000019.1"/>
</dbReference>
<dbReference type="eggNOG" id="COG1190">
    <property type="taxonomic scope" value="Bacteria"/>
</dbReference>
<evidence type="ECO:0000256" key="6">
    <source>
        <dbReference type="ARBA" id="ARBA00023146"/>
    </source>
</evidence>
<dbReference type="Pfam" id="PF01336">
    <property type="entry name" value="tRNA_anti-codon"/>
    <property type="match status" value="1"/>
</dbReference>
<comment type="caution">
    <text evidence="8">Lacks conserved residue(s) required for the propagation of feature annotation.</text>
</comment>
<dbReference type="NCBIfam" id="NF001756">
    <property type="entry name" value="PRK00484.1"/>
    <property type="match status" value="1"/>
</dbReference>
<keyword evidence="8" id="KW-0648">Protein biosynthesis</keyword>
<protein>
    <recommendedName>
        <fullName evidence="8">Lysine--tRNA ligase</fullName>
        <ecNumber evidence="8">6.1.1.6</ecNumber>
    </recommendedName>
    <alternativeName>
        <fullName evidence="8">Lysyl-tRNA synthetase</fullName>
        <shortName evidence="8">LysRS</shortName>
    </alternativeName>
</protein>
<organism evidence="11 12">
    <name type="scientific">Ureibacillus manganicus DSM 26584</name>
    <dbReference type="NCBI Taxonomy" id="1384049"/>
    <lineage>
        <taxon>Bacteria</taxon>
        <taxon>Bacillati</taxon>
        <taxon>Bacillota</taxon>
        <taxon>Bacilli</taxon>
        <taxon>Bacillales</taxon>
        <taxon>Caryophanaceae</taxon>
        <taxon>Ureibacillus</taxon>
    </lineage>
</organism>
<dbReference type="Gene3D" id="2.40.50.140">
    <property type="entry name" value="Nucleic acid-binding proteins"/>
    <property type="match status" value="1"/>
</dbReference>
<dbReference type="GO" id="GO:0005524">
    <property type="term" value="F:ATP binding"/>
    <property type="evidence" value="ECO:0007669"/>
    <property type="project" value="UniProtKB-UniRule"/>
</dbReference>
<evidence type="ECO:0000256" key="8">
    <source>
        <dbReference type="HAMAP-Rule" id="MF_00252"/>
    </source>
</evidence>
<dbReference type="SUPFAM" id="SSF50249">
    <property type="entry name" value="Nucleic acid-binding proteins"/>
    <property type="match status" value="1"/>
</dbReference>
<evidence type="ECO:0000256" key="7">
    <source>
        <dbReference type="ARBA" id="ARBA00048573"/>
    </source>
</evidence>
<comment type="subunit">
    <text evidence="8">Homodimer.</text>
</comment>
<dbReference type="EMBL" id="JPVN01000019">
    <property type="protein sequence ID" value="KGR77383.1"/>
    <property type="molecule type" value="Genomic_DNA"/>
</dbReference>
<feature type="binding site" evidence="8">
    <location>
        <position position="404"/>
    </location>
    <ligand>
        <name>Mg(2+)</name>
        <dbReference type="ChEBI" id="CHEBI:18420"/>
        <label>2</label>
    </ligand>
</feature>
<dbReference type="GO" id="GO:0000287">
    <property type="term" value="F:magnesium ion binding"/>
    <property type="evidence" value="ECO:0007669"/>
    <property type="project" value="UniProtKB-UniRule"/>
</dbReference>
<comment type="caution">
    <text evidence="11">The sequence shown here is derived from an EMBL/GenBank/DDBJ whole genome shotgun (WGS) entry which is preliminary data.</text>
</comment>
<dbReference type="SUPFAM" id="SSF55681">
    <property type="entry name" value="Class II aaRS and biotin synthetases"/>
    <property type="match status" value="1"/>
</dbReference>
<dbReference type="NCBIfam" id="TIGR00499">
    <property type="entry name" value="lysS_bact"/>
    <property type="match status" value="1"/>
</dbReference>
<feature type="binding site" evidence="8">
    <location>
        <position position="404"/>
    </location>
    <ligand>
        <name>Mg(2+)</name>
        <dbReference type="ChEBI" id="CHEBI:18420"/>
        <label>1</label>
    </ligand>
</feature>
<dbReference type="PANTHER" id="PTHR42918">
    <property type="entry name" value="LYSYL-TRNA SYNTHETASE"/>
    <property type="match status" value="1"/>
</dbReference>
<name>A0A0A3I3Z5_9BACL</name>
<comment type="subcellular location">
    <subcellularLocation>
        <location evidence="8">Cytoplasm</location>
    </subcellularLocation>
</comment>
<keyword evidence="12" id="KW-1185">Reference proteome</keyword>
<dbReference type="GO" id="GO:0004824">
    <property type="term" value="F:lysine-tRNA ligase activity"/>
    <property type="evidence" value="ECO:0007669"/>
    <property type="project" value="UniProtKB-UniRule"/>
</dbReference>
<keyword evidence="5 8" id="KW-0067">ATP-binding</keyword>
<evidence type="ECO:0000256" key="5">
    <source>
        <dbReference type="ARBA" id="ARBA00022840"/>
    </source>
</evidence>
<accession>A0A0A3I3Z5</accession>
<dbReference type="GO" id="GO:0000049">
    <property type="term" value="F:tRNA binding"/>
    <property type="evidence" value="ECO:0007669"/>
    <property type="project" value="TreeGrafter"/>
</dbReference>
<evidence type="ECO:0000256" key="1">
    <source>
        <dbReference type="ARBA" id="ARBA00022490"/>
    </source>
</evidence>
<dbReference type="OrthoDB" id="9801152at2"/>
<comment type="similarity">
    <text evidence="8">Belongs to the class-II aminoacyl-tRNA synthetase family.</text>
</comment>
<dbReference type="InterPro" id="IPR044136">
    <property type="entry name" value="Lys-tRNA-ligase_II_N"/>
</dbReference>
<dbReference type="HAMAP" id="MF_00252">
    <property type="entry name" value="Lys_tRNA_synth_class2"/>
    <property type="match status" value="1"/>
</dbReference>
<gene>
    <name evidence="8" type="primary">lysS</name>
    <name evidence="11" type="ORF">CD29_15045</name>
</gene>
<dbReference type="InterPro" id="IPR006195">
    <property type="entry name" value="aa-tRNA-synth_II"/>
</dbReference>
<dbReference type="GO" id="GO:0016740">
    <property type="term" value="F:transferase activity"/>
    <property type="evidence" value="ECO:0007669"/>
    <property type="project" value="UniProtKB-ARBA"/>
</dbReference>
<evidence type="ECO:0000313" key="12">
    <source>
        <dbReference type="Proteomes" id="UP000030416"/>
    </source>
</evidence>
<keyword evidence="3 8" id="KW-0479">Metal-binding</keyword>
<evidence type="ECO:0000256" key="3">
    <source>
        <dbReference type="ARBA" id="ARBA00022723"/>
    </source>
</evidence>
<dbReference type="EC" id="6.1.1.6" evidence="8"/>
<dbReference type="InterPro" id="IPR045864">
    <property type="entry name" value="aa-tRNA-synth_II/BPL/LPL"/>
</dbReference>
<evidence type="ECO:0000256" key="4">
    <source>
        <dbReference type="ARBA" id="ARBA00022741"/>
    </source>
</evidence>
<dbReference type="Gene3D" id="3.30.930.10">
    <property type="entry name" value="Bira Bifunctional Protein, Domain 2"/>
    <property type="match status" value="1"/>
</dbReference>
<dbReference type="GO" id="GO:0140096">
    <property type="term" value="F:catalytic activity, acting on a protein"/>
    <property type="evidence" value="ECO:0007669"/>
    <property type="project" value="UniProtKB-ARBA"/>
</dbReference>
<comment type="cofactor">
    <cofactor evidence="8 9">
        <name>Mg(2+)</name>
        <dbReference type="ChEBI" id="CHEBI:18420"/>
    </cofactor>
    <text evidence="8 9">Binds 3 Mg(2+) ions per subunit.</text>
</comment>
<dbReference type="InterPro" id="IPR004365">
    <property type="entry name" value="NA-bd_OB_tRNA"/>
</dbReference>
<evidence type="ECO:0000256" key="2">
    <source>
        <dbReference type="ARBA" id="ARBA00022598"/>
    </source>
</evidence>
<dbReference type="InterPro" id="IPR018149">
    <property type="entry name" value="Lys-tRNA-synth_II_C"/>
</dbReference>
<dbReference type="InterPro" id="IPR012340">
    <property type="entry name" value="NA-bd_OB-fold"/>
</dbReference>
<keyword evidence="8 9" id="KW-0460">Magnesium</keyword>
<dbReference type="InterPro" id="IPR002313">
    <property type="entry name" value="Lys-tRNA-ligase_II"/>
</dbReference>
<dbReference type="STRING" id="1384049.CD29_15045"/>
<dbReference type="InterPro" id="IPR004364">
    <property type="entry name" value="Aa-tRNA-synt_II"/>
</dbReference>
<dbReference type="AlphaFoldDB" id="A0A0A3I3Z5"/>
<feature type="domain" description="Aminoacyl-transfer RNA synthetases class-II family profile" evidence="10">
    <location>
        <begin position="166"/>
        <end position="481"/>
    </location>
</feature>
<keyword evidence="6 8" id="KW-0030">Aminoacyl-tRNA synthetase</keyword>
<dbReference type="PANTHER" id="PTHR42918:SF15">
    <property type="entry name" value="LYSINE--TRNA LIGASE, CHLOROPLASTIC_MITOCHONDRIAL"/>
    <property type="match status" value="1"/>
</dbReference>
<dbReference type="GO" id="GO:0006430">
    <property type="term" value="P:lysyl-tRNA aminoacylation"/>
    <property type="evidence" value="ECO:0007669"/>
    <property type="project" value="UniProtKB-UniRule"/>
</dbReference>
<evidence type="ECO:0000259" key="10">
    <source>
        <dbReference type="PROSITE" id="PS50862"/>
    </source>
</evidence>
<keyword evidence="2 8" id="KW-0436">Ligase</keyword>
<dbReference type="GO" id="GO:0005829">
    <property type="term" value="C:cytosol"/>
    <property type="evidence" value="ECO:0007669"/>
    <property type="project" value="TreeGrafter"/>
</dbReference>
<sequence length="486" mass="56449">MSNDQTSLRIEKMLTLQSNGVQIYPERFSTNYDLNDAALLEDGTSGIRVAGRIMSIRNFSKLTFITIANIQGSLQLILKKDEIGEEHFNQFHQLFDIGDFIGAEGHMYSTKTNEKTLRIESYVFLGKALRTLPEKWHGLSNIDLRYRQRYLDLMMTKETQNRLLARTKLVRAIRRFFEDRDFLEVETPILQHTSSGALAKPFRTYHNSLDTDLNLRIAPETYLKRLIVGGFTRVFEFAKCFRNEGISPQHLQEFTMVEGYAAYWNYEDTMKFMREMVLFVLEQTFKTTTISIQGKTIDFSQEWDVISFRDLILRDTGINIDFFPDVKNLYKETLRRNIHLENPEIESLGRGNFIDLLYKKMCRPKLIKPTFLIKHPIDLSPLARANDENPTLTDRFQLVVNGAEIINAYSELVDPLEQRRRLEAQALLKSNGDLEAMEMDEDYLTAMEYGMPPISGWGFGIERLLMVLTDSDTIKDCVLFPLTKKQ</sequence>
<keyword evidence="1 8" id="KW-0963">Cytoplasm</keyword>
<reference evidence="11 12" key="1">
    <citation type="submission" date="2014-02" db="EMBL/GenBank/DDBJ databases">
        <title>Draft genome sequence of Lysinibacillus manganicus DSM 26584T.</title>
        <authorList>
            <person name="Zhang F."/>
            <person name="Wang G."/>
            <person name="Zhang L."/>
        </authorList>
    </citation>
    <scope>NUCLEOTIDE SEQUENCE [LARGE SCALE GENOMIC DNA]</scope>
    <source>
        <strain evidence="11 12">DSM 26584</strain>
    </source>
</reference>
<proteinExistence type="inferred from homology"/>
<keyword evidence="4 8" id="KW-0547">Nucleotide-binding</keyword>
<evidence type="ECO:0000256" key="9">
    <source>
        <dbReference type="RuleBase" id="RU000336"/>
    </source>
</evidence>
<evidence type="ECO:0000313" key="11">
    <source>
        <dbReference type="EMBL" id="KGR77383.1"/>
    </source>
</evidence>
<dbReference type="PROSITE" id="PS50862">
    <property type="entry name" value="AA_TRNA_LIGASE_II"/>
    <property type="match status" value="1"/>
</dbReference>
<dbReference type="PRINTS" id="PR00982">
    <property type="entry name" value="TRNASYNTHLYS"/>
</dbReference>
<comment type="catalytic activity">
    <reaction evidence="7 8 9">
        <text>tRNA(Lys) + L-lysine + ATP = L-lysyl-tRNA(Lys) + AMP + diphosphate</text>
        <dbReference type="Rhea" id="RHEA:20792"/>
        <dbReference type="Rhea" id="RHEA-COMP:9696"/>
        <dbReference type="Rhea" id="RHEA-COMP:9697"/>
        <dbReference type="ChEBI" id="CHEBI:30616"/>
        <dbReference type="ChEBI" id="CHEBI:32551"/>
        <dbReference type="ChEBI" id="CHEBI:33019"/>
        <dbReference type="ChEBI" id="CHEBI:78442"/>
        <dbReference type="ChEBI" id="CHEBI:78529"/>
        <dbReference type="ChEBI" id="CHEBI:456215"/>
        <dbReference type="EC" id="6.1.1.6"/>
    </reaction>
</comment>
<dbReference type="Pfam" id="PF00152">
    <property type="entry name" value="tRNA-synt_2"/>
    <property type="match status" value="1"/>
</dbReference>